<organism evidence="1 2">
    <name type="scientific">Hyalomma asiaticum</name>
    <name type="common">Tick</name>
    <dbReference type="NCBI Taxonomy" id="266040"/>
    <lineage>
        <taxon>Eukaryota</taxon>
        <taxon>Metazoa</taxon>
        <taxon>Ecdysozoa</taxon>
        <taxon>Arthropoda</taxon>
        <taxon>Chelicerata</taxon>
        <taxon>Arachnida</taxon>
        <taxon>Acari</taxon>
        <taxon>Parasitiformes</taxon>
        <taxon>Ixodida</taxon>
        <taxon>Ixodoidea</taxon>
        <taxon>Ixodidae</taxon>
        <taxon>Hyalomminae</taxon>
        <taxon>Hyalomma</taxon>
    </lineage>
</organism>
<keyword evidence="2" id="KW-1185">Reference proteome</keyword>
<comment type="caution">
    <text evidence="1">The sequence shown here is derived from an EMBL/GenBank/DDBJ whole genome shotgun (WGS) entry which is preliminary data.</text>
</comment>
<protein>
    <submittedName>
        <fullName evidence="1">Uncharacterized protein</fullName>
    </submittedName>
</protein>
<sequence length="158" mass="17325">MFPDPEAAKGFQCGRKELSYVIPDGLGPYFKAKVVQELDVPDTFYSIVIDESPISEANVPQLDVLVGYNTKTENVVVEHLQSLHLGHATADELFSCSEDALSGIRKNDICFYSDGPNVMKSLKRKLKTEVSPNMADIGECGMNKAHNAFAAWIASAQK</sequence>
<name>A0ACB7SUE1_HYAAI</name>
<accession>A0ACB7SUE1</accession>
<dbReference type="Proteomes" id="UP000821845">
    <property type="component" value="Chromosome 2"/>
</dbReference>
<gene>
    <name evidence="1" type="ORF">HPB50_007806</name>
</gene>
<dbReference type="EMBL" id="CM023482">
    <property type="protein sequence ID" value="KAH6938220.1"/>
    <property type="molecule type" value="Genomic_DNA"/>
</dbReference>
<reference evidence="1" key="1">
    <citation type="submission" date="2020-05" db="EMBL/GenBank/DDBJ databases">
        <title>Large-scale comparative analyses of tick genomes elucidate their genetic diversity and vector capacities.</title>
        <authorList>
            <person name="Jia N."/>
            <person name="Wang J."/>
            <person name="Shi W."/>
            <person name="Du L."/>
            <person name="Sun Y."/>
            <person name="Zhan W."/>
            <person name="Jiang J."/>
            <person name="Wang Q."/>
            <person name="Zhang B."/>
            <person name="Ji P."/>
            <person name="Sakyi L.B."/>
            <person name="Cui X."/>
            <person name="Yuan T."/>
            <person name="Jiang B."/>
            <person name="Yang W."/>
            <person name="Lam T.T.-Y."/>
            <person name="Chang Q."/>
            <person name="Ding S."/>
            <person name="Wang X."/>
            <person name="Zhu J."/>
            <person name="Ruan X."/>
            <person name="Zhao L."/>
            <person name="Wei J."/>
            <person name="Que T."/>
            <person name="Du C."/>
            <person name="Cheng J."/>
            <person name="Dai P."/>
            <person name="Han X."/>
            <person name="Huang E."/>
            <person name="Gao Y."/>
            <person name="Liu J."/>
            <person name="Shao H."/>
            <person name="Ye R."/>
            <person name="Li L."/>
            <person name="Wei W."/>
            <person name="Wang X."/>
            <person name="Wang C."/>
            <person name="Yang T."/>
            <person name="Huo Q."/>
            <person name="Li W."/>
            <person name="Guo W."/>
            <person name="Chen H."/>
            <person name="Zhou L."/>
            <person name="Ni X."/>
            <person name="Tian J."/>
            <person name="Zhou Y."/>
            <person name="Sheng Y."/>
            <person name="Liu T."/>
            <person name="Pan Y."/>
            <person name="Xia L."/>
            <person name="Li J."/>
            <person name="Zhao F."/>
            <person name="Cao W."/>
        </authorList>
    </citation>
    <scope>NUCLEOTIDE SEQUENCE</scope>
    <source>
        <strain evidence="1">Hyas-2018</strain>
    </source>
</reference>
<evidence type="ECO:0000313" key="2">
    <source>
        <dbReference type="Proteomes" id="UP000821845"/>
    </source>
</evidence>
<evidence type="ECO:0000313" key="1">
    <source>
        <dbReference type="EMBL" id="KAH6938220.1"/>
    </source>
</evidence>
<proteinExistence type="predicted"/>